<feature type="compositionally biased region" description="Basic and acidic residues" evidence="2">
    <location>
        <begin position="1"/>
        <end position="13"/>
    </location>
</feature>
<proteinExistence type="predicted"/>
<evidence type="ECO:0000313" key="4">
    <source>
        <dbReference type="Proteomes" id="UP001244552"/>
    </source>
</evidence>
<feature type="region of interest" description="Disordered" evidence="2">
    <location>
        <begin position="1"/>
        <end position="23"/>
    </location>
</feature>
<evidence type="ECO:0000256" key="1">
    <source>
        <dbReference type="SAM" id="Coils"/>
    </source>
</evidence>
<reference evidence="3 4" key="1">
    <citation type="submission" date="2023-07" db="EMBL/GenBank/DDBJ databases">
        <title>Genomic Encyclopedia of Type Strains, Phase IV (KMG-IV): sequencing the most valuable type-strain genomes for metagenomic binning, comparative biology and taxonomic classification.</title>
        <authorList>
            <person name="Goeker M."/>
        </authorList>
    </citation>
    <scope>NUCLEOTIDE SEQUENCE [LARGE SCALE GENOMIC DNA]</scope>
    <source>
        <strain evidence="3 4">DSM 19922</strain>
    </source>
</reference>
<accession>A0ABU0MGI7</accession>
<organism evidence="3 4">
    <name type="scientific">Azospirillum picis</name>
    <dbReference type="NCBI Taxonomy" id="488438"/>
    <lineage>
        <taxon>Bacteria</taxon>
        <taxon>Pseudomonadati</taxon>
        <taxon>Pseudomonadota</taxon>
        <taxon>Alphaproteobacteria</taxon>
        <taxon>Rhodospirillales</taxon>
        <taxon>Azospirillaceae</taxon>
        <taxon>Azospirillum</taxon>
    </lineage>
</organism>
<feature type="coiled-coil region" evidence="1">
    <location>
        <begin position="32"/>
        <end position="59"/>
    </location>
</feature>
<feature type="compositionally biased region" description="Pro residues" evidence="2">
    <location>
        <begin position="128"/>
        <end position="143"/>
    </location>
</feature>
<protein>
    <submittedName>
        <fullName evidence="3">Uncharacterized protein</fullName>
    </submittedName>
</protein>
<dbReference type="RefSeq" id="WP_209979683.1">
    <property type="nucleotide sequence ID" value="NZ_JAGINO010000003.1"/>
</dbReference>
<evidence type="ECO:0000256" key="2">
    <source>
        <dbReference type="SAM" id="MobiDB-lite"/>
    </source>
</evidence>
<gene>
    <name evidence="3" type="ORF">QO018_001332</name>
</gene>
<keyword evidence="1" id="KW-0175">Coiled coil</keyword>
<comment type="caution">
    <text evidence="3">The sequence shown here is derived from an EMBL/GenBank/DDBJ whole genome shotgun (WGS) entry which is preliminary data.</text>
</comment>
<dbReference type="EMBL" id="JAUSVU010000003">
    <property type="protein sequence ID" value="MDQ0532488.1"/>
    <property type="molecule type" value="Genomic_DNA"/>
</dbReference>
<evidence type="ECO:0000313" key="3">
    <source>
        <dbReference type="EMBL" id="MDQ0532488.1"/>
    </source>
</evidence>
<keyword evidence="4" id="KW-1185">Reference proteome</keyword>
<sequence>MPHDFGSSRDRRSASGSGPGIGFHELRQACEISALREDLERLAQEAGVLREGVERAVEEVRDRFAALSPDDMTDPVALASVLQSAVATLLEIREQARRLDTRTGPLSDDERPSWLGAADSPRLRRPSPAEPMIPPPEAPPPAPAALKPEDPTTAIRVVQPPLTAARELSPPPERPRAPTKLSPLPSPLPSASPLPVAGGQAAWLSGAPAPSRTPADRADGEGIPRSAGGVDWLGPAGR</sequence>
<name>A0ABU0MGI7_9PROT</name>
<feature type="region of interest" description="Disordered" evidence="2">
    <location>
        <begin position="98"/>
        <end position="238"/>
    </location>
</feature>
<dbReference type="Proteomes" id="UP001244552">
    <property type="component" value="Unassembled WGS sequence"/>
</dbReference>